<evidence type="ECO:0000313" key="2">
    <source>
        <dbReference type="EMBL" id="QHU35835.1"/>
    </source>
</evidence>
<reference evidence="2" key="1">
    <citation type="journal article" date="2020" name="Nature">
        <title>Giant virus diversity and host interactions through global metagenomics.</title>
        <authorList>
            <person name="Schulz F."/>
            <person name="Roux S."/>
            <person name="Paez-Espino D."/>
            <person name="Jungbluth S."/>
            <person name="Walsh D.A."/>
            <person name="Denef V.J."/>
            <person name="McMahon K.D."/>
            <person name="Konstantinidis K.T."/>
            <person name="Eloe-Fadrosh E.A."/>
            <person name="Kyrpides N.C."/>
            <person name="Woyke T."/>
        </authorList>
    </citation>
    <scope>NUCLEOTIDE SEQUENCE</scope>
    <source>
        <strain evidence="2">GVMAG-S-1035085-51</strain>
    </source>
</reference>
<protein>
    <submittedName>
        <fullName evidence="2">Uncharacterized protein</fullName>
    </submittedName>
</protein>
<organism evidence="2">
    <name type="scientific">viral metagenome</name>
    <dbReference type="NCBI Taxonomy" id="1070528"/>
    <lineage>
        <taxon>unclassified sequences</taxon>
        <taxon>metagenomes</taxon>
        <taxon>organismal metagenomes</taxon>
    </lineage>
</organism>
<proteinExistence type="predicted"/>
<sequence length="88" mass="9753">MYISILLIPPIFLLFCIIKSLLRIDNELEDSNISEDTVSLPDSDSDEEASITSTNINSGASDASSVTQNNKKSILSLTDWMENQEKND</sequence>
<dbReference type="EMBL" id="MN740613">
    <property type="protein sequence ID" value="QHU35835.1"/>
    <property type="molecule type" value="Genomic_DNA"/>
</dbReference>
<name>A0A6C0M0N5_9ZZZZ</name>
<evidence type="ECO:0000256" key="1">
    <source>
        <dbReference type="SAM" id="MobiDB-lite"/>
    </source>
</evidence>
<accession>A0A6C0M0N5</accession>
<feature type="compositionally biased region" description="Polar residues" evidence="1">
    <location>
        <begin position="50"/>
        <end position="69"/>
    </location>
</feature>
<feature type="region of interest" description="Disordered" evidence="1">
    <location>
        <begin position="33"/>
        <end position="69"/>
    </location>
</feature>
<dbReference type="AlphaFoldDB" id="A0A6C0M0N5"/>